<dbReference type="PANTHER" id="PTHR28019">
    <property type="entry name" value="CELL MEMBRANE PROTEIN YLR413W-RELATED"/>
    <property type="match status" value="1"/>
</dbReference>
<sequence>MRGEICIGSASVLSLRMAKLRSVNYAHLHASAQVQVNMTGYGQGLEAALGDPVGGLYAQNASAPLKAREGIRDIYKFGLYSYCGYLNGSEGVCSNVSAANRFQPFTVITADMLSNYTSLTTALITEGTFIDSTYLGNFTNAAYYLILIGTISAALAFITGFLKHTLLFLLSTVFAVIGALALLIGAAIWTVMIKKAESINNFVVGSANQPVPLGITVSTGNALFLVWASWACLLVSIMPYMIRYSSSRAKFDLLHMLILAAQLLHIPRMKFPPMLAILDCFYSHHHCTALTLATRTL</sequence>
<protein>
    <submittedName>
        <fullName evidence="2">Uncharacterized protein</fullName>
    </submittedName>
</protein>
<organism evidence="2">
    <name type="scientific">Ganoderma boninense</name>
    <dbReference type="NCBI Taxonomy" id="34458"/>
    <lineage>
        <taxon>Eukaryota</taxon>
        <taxon>Fungi</taxon>
        <taxon>Dikarya</taxon>
        <taxon>Basidiomycota</taxon>
        <taxon>Agaricomycotina</taxon>
        <taxon>Agaricomycetes</taxon>
        <taxon>Polyporales</taxon>
        <taxon>Polyporaceae</taxon>
        <taxon>Ganoderma</taxon>
    </lineage>
</organism>
<evidence type="ECO:0000256" key="1">
    <source>
        <dbReference type="SAM" id="Phobius"/>
    </source>
</evidence>
<dbReference type="AlphaFoldDB" id="A0A5K1K536"/>
<dbReference type="GO" id="GO:0005886">
    <property type="term" value="C:plasma membrane"/>
    <property type="evidence" value="ECO:0007669"/>
    <property type="project" value="InterPro"/>
</dbReference>
<proteinExistence type="predicted"/>
<dbReference type="Gene3D" id="1.20.140.150">
    <property type="match status" value="1"/>
</dbReference>
<feature type="transmembrane region" description="Helical" evidence="1">
    <location>
        <begin position="213"/>
        <end position="237"/>
    </location>
</feature>
<dbReference type="Pfam" id="PF06687">
    <property type="entry name" value="SUR7"/>
    <property type="match status" value="1"/>
</dbReference>
<dbReference type="GO" id="GO:0031505">
    <property type="term" value="P:fungal-type cell wall organization"/>
    <property type="evidence" value="ECO:0007669"/>
    <property type="project" value="TreeGrafter"/>
</dbReference>
<keyword evidence="1" id="KW-0812">Transmembrane</keyword>
<evidence type="ECO:0000313" key="2">
    <source>
        <dbReference type="EMBL" id="VWP01403.1"/>
    </source>
</evidence>
<accession>A0A5K1K536</accession>
<keyword evidence="1" id="KW-0472">Membrane</keyword>
<dbReference type="GO" id="GO:0051285">
    <property type="term" value="C:cell cortex of cell tip"/>
    <property type="evidence" value="ECO:0007669"/>
    <property type="project" value="TreeGrafter"/>
</dbReference>
<dbReference type="InterPro" id="IPR052413">
    <property type="entry name" value="SUR7_domain"/>
</dbReference>
<gene>
    <name evidence="2" type="primary">I1RSK0</name>
</gene>
<feature type="transmembrane region" description="Helical" evidence="1">
    <location>
        <begin position="166"/>
        <end position="193"/>
    </location>
</feature>
<feature type="transmembrane region" description="Helical" evidence="1">
    <location>
        <begin position="141"/>
        <end position="159"/>
    </location>
</feature>
<dbReference type="PANTHER" id="PTHR28019:SF2">
    <property type="entry name" value="CELL MEMBRANE PROTEIN YLR413W-RELATED"/>
    <property type="match status" value="1"/>
</dbReference>
<dbReference type="EMBL" id="LR729341">
    <property type="protein sequence ID" value="VWP01403.1"/>
    <property type="molecule type" value="Genomic_DNA"/>
</dbReference>
<name>A0A5K1K536_9APHY</name>
<dbReference type="InterPro" id="IPR009571">
    <property type="entry name" value="SUR7/Rim9-like_fungi"/>
</dbReference>
<keyword evidence="1" id="KW-1133">Transmembrane helix</keyword>
<reference evidence="2" key="1">
    <citation type="submission" date="2019-10" db="EMBL/GenBank/DDBJ databases">
        <authorList>
            <person name="Nor Muhammad N."/>
        </authorList>
    </citation>
    <scope>NUCLEOTIDE SEQUENCE</scope>
</reference>